<dbReference type="Proteomes" id="UP001549037">
    <property type="component" value="Unassembled WGS sequence"/>
</dbReference>
<organism evidence="1 2">
    <name type="scientific">Streptococcus porcorum</name>
    <dbReference type="NCBI Taxonomy" id="701526"/>
    <lineage>
        <taxon>Bacteria</taxon>
        <taxon>Bacillati</taxon>
        <taxon>Bacillota</taxon>
        <taxon>Bacilli</taxon>
        <taxon>Lactobacillales</taxon>
        <taxon>Streptococcaceae</taxon>
        <taxon>Streptococcus</taxon>
    </lineage>
</organism>
<evidence type="ECO:0008006" key="3">
    <source>
        <dbReference type="Google" id="ProtNLM"/>
    </source>
</evidence>
<accession>A0ABV2JDU6</accession>
<dbReference type="RefSeq" id="WP_354367920.1">
    <property type="nucleotide sequence ID" value="NZ_JBEPLN010000006.1"/>
</dbReference>
<dbReference type="EMBL" id="JBEPLN010000006">
    <property type="protein sequence ID" value="MET3633935.1"/>
    <property type="molecule type" value="Genomic_DNA"/>
</dbReference>
<sequence>MKIFIVENQLHALQAFIEKNFSFLFDFTTGQQCHNQDFDGYLILTHSKTPLIAEFPIDKTMVICLGEDTVLPYQFVLHFKKWEIEKNGFPSGEDYHILSQGLMQFFLSLNKKIELPFDITTFSKDGKVIKQSDTKADSYSSFFVKEDRLSPKLLASLSKGQPHFFHSPGFDDKQYIVETYHVTDTSISRLNLDFMPYLDWYLTETFQSVVGNSDATSSASISILEDDEF</sequence>
<comment type="caution">
    <text evidence="1">The sequence shown here is derived from an EMBL/GenBank/DDBJ whole genome shotgun (WGS) entry which is preliminary data.</text>
</comment>
<gene>
    <name evidence="1" type="ORF">ABID28_000570</name>
</gene>
<keyword evidence="2" id="KW-1185">Reference proteome</keyword>
<name>A0ABV2JDU6_9STRE</name>
<protein>
    <recommendedName>
        <fullName evidence="3">Multidrug transporter</fullName>
    </recommendedName>
</protein>
<evidence type="ECO:0000313" key="1">
    <source>
        <dbReference type="EMBL" id="MET3633935.1"/>
    </source>
</evidence>
<evidence type="ECO:0000313" key="2">
    <source>
        <dbReference type="Proteomes" id="UP001549037"/>
    </source>
</evidence>
<reference evidence="1 2" key="1">
    <citation type="submission" date="2024-06" db="EMBL/GenBank/DDBJ databases">
        <title>Genomic Encyclopedia of Type Strains, Phase IV (KMG-IV): sequencing the most valuable type-strain genomes for metagenomic binning, comparative biology and taxonomic classification.</title>
        <authorList>
            <person name="Goeker M."/>
        </authorList>
    </citation>
    <scope>NUCLEOTIDE SEQUENCE [LARGE SCALE GENOMIC DNA]</scope>
    <source>
        <strain evidence="1 2">DSM 28302</strain>
    </source>
</reference>
<proteinExistence type="predicted"/>